<dbReference type="EMBL" id="JBBUKT010000006">
    <property type="protein sequence ID" value="MEK7952152.1"/>
    <property type="molecule type" value="Genomic_DNA"/>
</dbReference>
<sequence length="181" mass="19788">MDTYIALLRGINVSGKNPVPMAKLKETFAGLGFADVKTYLQSGNVVFRTKKKTAPAKLASEIEAAISHDFGHQVSVLVLTPGEIEHVAAHNPLWPKSGGELTHFHATFLFDPVSKATFDALKLPAAEGERALLSKGVVLLHCPHGYGNTKLNNTWFEKALKVRATTRNWRTVQALREMAAD</sequence>
<comment type="caution">
    <text evidence="1">The sequence shown here is derived from an EMBL/GenBank/DDBJ whole genome shotgun (WGS) entry which is preliminary data.</text>
</comment>
<evidence type="ECO:0000313" key="1">
    <source>
        <dbReference type="EMBL" id="MEK7952152.1"/>
    </source>
</evidence>
<accession>A0ABU9AWM6</accession>
<name>A0ABU9AWM6_9BACT</name>
<dbReference type="PANTHER" id="PTHR36439">
    <property type="entry name" value="BLL4334 PROTEIN"/>
    <property type="match status" value="1"/>
</dbReference>
<dbReference type="InterPro" id="IPR012545">
    <property type="entry name" value="DUF1697"/>
</dbReference>
<proteinExistence type="predicted"/>
<evidence type="ECO:0000313" key="2">
    <source>
        <dbReference type="Proteomes" id="UP001371305"/>
    </source>
</evidence>
<keyword evidence="2" id="KW-1185">Reference proteome</keyword>
<dbReference type="Gene3D" id="3.30.70.1280">
    <property type="entry name" value="SP0830-like domains"/>
    <property type="match status" value="1"/>
</dbReference>
<dbReference type="PIRSF" id="PIRSF008502">
    <property type="entry name" value="UCP008502"/>
    <property type="match status" value="1"/>
</dbReference>
<dbReference type="PANTHER" id="PTHR36439:SF1">
    <property type="entry name" value="DUF1697 DOMAIN-CONTAINING PROTEIN"/>
    <property type="match status" value="1"/>
</dbReference>
<organism evidence="1 2">
    <name type="scientific">Luteolibacter soli</name>
    <dbReference type="NCBI Taxonomy" id="3135280"/>
    <lineage>
        <taxon>Bacteria</taxon>
        <taxon>Pseudomonadati</taxon>
        <taxon>Verrucomicrobiota</taxon>
        <taxon>Verrucomicrobiia</taxon>
        <taxon>Verrucomicrobiales</taxon>
        <taxon>Verrucomicrobiaceae</taxon>
        <taxon>Luteolibacter</taxon>
    </lineage>
</organism>
<dbReference type="Proteomes" id="UP001371305">
    <property type="component" value="Unassembled WGS sequence"/>
</dbReference>
<dbReference type="RefSeq" id="WP_341405910.1">
    <property type="nucleotide sequence ID" value="NZ_JBBUKT010000006.1"/>
</dbReference>
<gene>
    <name evidence="1" type="ORF">WKV53_16690</name>
</gene>
<protein>
    <submittedName>
        <fullName evidence="1">DUF1697 domain-containing protein</fullName>
    </submittedName>
</protein>
<dbReference type="Pfam" id="PF08002">
    <property type="entry name" value="DUF1697"/>
    <property type="match status" value="1"/>
</dbReference>
<dbReference type="SUPFAM" id="SSF160379">
    <property type="entry name" value="SP0830-like"/>
    <property type="match status" value="1"/>
</dbReference>
<reference evidence="1 2" key="1">
    <citation type="submission" date="2024-04" db="EMBL/GenBank/DDBJ databases">
        <title>Luteolibacter sp. isolated from soil.</title>
        <authorList>
            <person name="An J."/>
        </authorList>
    </citation>
    <scope>NUCLEOTIDE SEQUENCE [LARGE SCALE GENOMIC DNA]</scope>
    <source>
        <strain evidence="1 2">Y139</strain>
    </source>
</reference>